<keyword evidence="5 6" id="KW-0560">Oxidoreductase</keyword>
<dbReference type="InterPro" id="IPR037069">
    <property type="entry name" value="AcylCoA_DH/ox_N_sf"/>
</dbReference>
<keyword evidence="3 6" id="KW-0285">Flavoprotein</keyword>
<dbReference type="Pfam" id="PF02770">
    <property type="entry name" value="Acyl-CoA_dh_M"/>
    <property type="match status" value="1"/>
</dbReference>
<proteinExistence type="inferred from homology"/>
<dbReference type="PANTHER" id="PTHR43292">
    <property type="entry name" value="ACYL-COA DEHYDROGENASE"/>
    <property type="match status" value="1"/>
</dbReference>
<name>A0ABW4ESB6_9PSEU</name>
<evidence type="ECO:0000256" key="2">
    <source>
        <dbReference type="ARBA" id="ARBA00009347"/>
    </source>
</evidence>
<dbReference type="InterPro" id="IPR009100">
    <property type="entry name" value="AcylCoA_DH/oxidase_NM_dom_sf"/>
</dbReference>
<dbReference type="Gene3D" id="1.20.140.10">
    <property type="entry name" value="Butyryl-CoA Dehydrogenase, subunit A, domain 3"/>
    <property type="match status" value="1"/>
</dbReference>
<dbReference type="PANTHER" id="PTHR43292:SF3">
    <property type="entry name" value="ACYL-COA DEHYDROGENASE FADE29"/>
    <property type="match status" value="1"/>
</dbReference>
<evidence type="ECO:0000313" key="11">
    <source>
        <dbReference type="Proteomes" id="UP001597114"/>
    </source>
</evidence>
<dbReference type="InterPro" id="IPR046373">
    <property type="entry name" value="Acyl-CoA_Oxase/DH_mid-dom_sf"/>
</dbReference>
<evidence type="ECO:0000259" key="7">
    <source>
        <dbReference type="Pfam" id="PF00441"/>
    </source>
</evidence>
<evidence type="ECO:0000313" key="10">
    <source>
        <dbReference type="EMBL" id="MFD1517713.1"/>
    </source>
</evidence>
<evidence type="ECO:0000256" key="5">
    <source>
        <dbReference type="ARBA" id="ARBA00023002"/>
    </source>
</evidence>
<dbReference type="Pfam" id="PF02771">
    <property type="entry name" value="Acyl-CoA_dh_N"/>
    <property type="match status" value="1"/>
</dbReference>
<comment type="cofactor">
    <cofactor evidence="1 6">
        <name>FAD</name>
        <dbReference type="ChEBI" id="CHEBI:57692"/>
    </cofactor>
</comment>
<keyword evidence="4 6" id="KW-0274">FAD</keyword>
<feature type="domain" description="Acyl-CoA dehydrogenase/oxidase N-terminal" evidence="9">
    <location>
        <begin position="10"/>
        <end position="120"/>
    </location>
</feature>
<comment type="similarity">
    <text evidence="2 6">Belongs to the acyl-CoA dehydrogenase family.</text>
</comment>
<evidence type="ECO:0000256" key="4">
    <source>
        <dbReference type="ARBA" id="ARBA00022827"/>
    </source>
</evidence>
<dbReference type="RefSeq" id="WP_344721411.1">
    <property type="nucleotide sequence ID" value="NZ_BAAAUS010000007.1"/>
</dbReference>
<reference evidence="11" key="1">
    <citation type="journal article" date="2019" name="Int. J. Syst. Evol. Microbiol.">
        <title>The Global Catalogue of Microorganisms (GCM) 10K type strain sequencing project: providing services to taxonomists for standard genome sequencing and annotation.</title>
        <authorList>
            <consortium name="The Broad Institute Genomics Platform"/>
            <consortium name="The Broad Institute Genome Sequencing Center for Infectious Disease"/>
            <person name="Wu L."/>
            <person name="Ma J."/>
        </authorList>
    </citation>
    <scope>NUCLEOTIDE SEQUENCE [LARGE SCALE GENOMIC DNA]</scope>
    <source>
        <strain evidence="11">CCM 7043</strain>
    </source>
</reference>
<keyword evidence="11" id="KW-1185">Reference proteome</keyword>
<dbReference type="InterPro" id="IPR036250">
    <property type="entry name" value="AcylCo_DH-like_C"/>
</dbReference>
<dbReference type="SUPFAM" id="SSF47203">
    <property type="entry name" value="Acyl-CoA dehydrogenase C-terminal domain-like"/>
    <property type="match status" value="1"/>
</dbReference>
<feature type="domain" description="Acyl-CoA dehydrogenase/oxidase C-terminal" evidence="7">
    <location>
        <begin position="230"/>
        <end position="370"/>
    </location>
</feature>
<dbReference type="Pfam" id="PF00441">
    <property type="entry name" value="Acyl-CoA_dh_1"/>
    <property type="match status" value="1"/>
</dbReference>
<dbReference type="InterPro" id="IPR009075">
    <property type="entry name" value="AcylCo_DH/oxidase_C"/>
</dbReference>
<dbReference type="Gene3D" id="1.10.540.10">
    <property type="entry name" value="Acyl-CoA dehydrogenase/oxidase, N-terminal domain"/>
    <property type="match status" value="1"/>
</dbReference>
<evidence type="ECO:0000259" key="8">
    <source>
        <dbReference type="Pfam" id="PF02770"/>
    </source>
</evidence>
<dbReference type="Proteomes" id="UP001597114">
    <property type="component" value="Unassembled WGS sequence"/>
</dbReference>
<evidence type="ECO:0000256" key="1">
    <source>
        <dbReference type="ARBA" id="ARBA00001974"/>
    </source>
</evidence>
<evidence type="ECO:0000256" key="6">
    <source>
        <dbReference type="RuleBase" id="RU362125"/>
    </source>
</evidence>
<feature type="domain" description="Acyl-CoA oxidase/dehydrogenase middle" evidence="8">
    <location>
        <begin position="124"/>
        <end position="218"/>
    </location>
</feature>
<dbReference type="InterPro" id="IPR052161">
    <property type="entry name" value="Mycobact_Acyl-CoA_DH"/>
</dbReference>
<dbReference type="SUPFAM" id="SSF56645">
    <property type="entry name" value="Acyl-CoA dehydrogenase NM domain-like"/>
    <property type="match status" value="1"/>
</dbReference>
<protein>
    <submittedName>
        <fullName evidence="10">Acyl-CoA dehydrogenase family protein</fullName>
    </submittedName>
</protein>
<evidence type="ECO:0000259" key="9">
    <source>
        <dbReference type="Pfam" id="PF02771"/>
    </source>
</evidence>
<organism evidence="10 11">
    <name type="scientific">Pseudonocardia yunnanensis</name>
    <dbReference type="NCBI Taxonomy" id="58107"/>
    <lineage>
        <taxon>Bacteria</taxon>
        <taxon>Bacillati</taxon>
        <taxon>Actinomycetota</taxon>
        <taxon>Actinomycetes</taxon>
        <taxon>Pseudonocardiales</taxon>
        <taxon>Pseudonocardiaceae</taxon>
        <taxon>Pseudonocardia</taxon>
    </lineage>
</organism>
<dbReference type="Gene3D" id="2.40.110.10">
    <property type="entry name" value="Butyryl-CoA Dehydrogenase, subunit A, domain 2"/>
    <property type="match status" value="1"/>
</dbReference>
<dbReference type="EMBL" id="JBHUCO010000009">
    <property type="protein sequence ID" value="MFD1517713.1"/>
    <property type="molecule type" value="Genomic_DNA"/>
</dbReference>
<sequence>MELVDDKALAEFREEARTWIAENAPTEPRPSDDIEARHFDCAWQARQYEGGWAGVAWPEEYGGRGLSPLQQMIWYEEMVRAGAPSTGSFTVALGHAGPTIIARGTPEQQAEYLPKILKGETPWCQGFSEPGSGSDLASLRTRGVIDGDELVVNGSKIWTSFAHQADYQELLVRTDPDAPKHKGISWVILPMETPGLTVRRIRTIDGNAHFCECFYDDVRVPLANVVGELNDGWRVAMSTLSFERGMGYLASRLTVINEVDRLVEEARSRGLLEDARIAEQLAFVRAEATAVHALGYDGVTGTSRPELVAAVNQVFNGELGKRIDRLATDILGTDGLERGGWTTGYLSSFPATIAGGTKDIQKNILGERVLGLPR</sequence>
<gene>
    <name evidence="10" type="ORF">ACFSJD_09455</name>
</gene>
<dbReference type="InterPro" id="IPR006091">
    <property type="entry name" value="Acyl-CoA_Oxase/DH_mid-dom"/>
</dbReference>
<accession>A0ABW4ESB6</accession>
<dbReference type="InterPro" id="IPR013786">
    <property type="entry name" value="AcylCoA_DH/ox_N"/>
</dbReference>
<comment type="caution">
    <text evidence="10">The sequence shown here is derived from an EMBL/GenBank/DDBJ whole genome shotgun (WGS) entry which is preliminary data.</text>
</comment>
<evidence type="ECO:0000256" key="3">
    <source>
        <dbReference type="ARBA" id="ARBA00022630"/>
    </source>
</evidence>